<dbReference type="HOGENOM" id="CLU_051989_0_3_1"/>
<dbReference type="AlphaFoldDB" id="Q6CPS9"/>
<dbReference type="FunFam" id="3.40.50.1110:FF:000022">
    <property type="entry name" value="Isoamyl acetate-hydrolyzing esterase"/>
    <property type="match status" value="1"/>
</dbReference>
<dbReference type="PANTHER" id="PTHR14209:SF19">
    <property type="entry name" value="ISOAMYL ACETATE-HYDROLYZING ESTERASE 1 HOMOLOG"/>
    <property type="match status" value="1"/>
</dbReference>
<evidence type="ECO:0000259" key="1">
    <source>
        <dbReference type="Pfam" id="PF13472"/>
    </source>
</evidence>
<dbReference type="PaxDb" id="284590-Q6CPS9"/>
<protein>
    <submittedName>
        <fullName evidence="2">KLLA0E02509p</fullName>
    </submittedName>
</protein>
<dbReference type="Pfam" id="PF13472">
    <property type="entry name" value="Lipase_GDSL_2"/>
    <property type="match status" value="1"/>
</dbReference>
<dbReference type="OMA" id="KMQQFPG"/>
<dbReference type="Proteomes" id="UP000000598">
    <property type="component" value="Chromosome E"/>
</dbReference>
<dbReference type="SUPFAM" id="SSF52266">
    <property type="entry name" value="SGNH hydrolase"/>
    <property type="match status" value="1"/>
</dbReference>
<dbReference type="eggNOG" id="KOG3035">
    <property type="taxonomic scope" value="Eukaryota"/>
</dbReference>
<keyword evidence="3" id="KW-1185">Reference proteome</keyword>
<organism evidence="2 3">
    <name type="scientific">Kluyveromyces lactis (strain ATCC 8585 / CBS 2359 / DSM 70799 / NBRC 1267 / NRRL Y-1140 / WM37)</name>
    <name type="common">Yeast</name>
    <name type="synonym">Candida sphaerica</name>
    <dbReference type="NCBI Taxonomy" id="284590"/>
    <lineage>
        <taxon>Eukaryota</taxon>
        <taxon>Fungi</taxon>
        <taxon>Dikarya</taxon>
        <taxon>Ascomycota</taxon>
        <taxon>Saccharomycotina</taxon>
        <taxon>Saccharomycetes</taxon>
        <taxon>Saccharomycetales</taxon>
        <taxon>Saccharomycetaceae</taxon>
        <taxon>Kluyveromyces</taxon>
    </lineage>
</organism>
<evidence type="ECO:0000313" key="2">
    <source>
        <dbReference type="EMBL" id="CAG99147.1"/>
    </source>
</evidence>
<dbReference type="InParanoid" id="Q6CPS9"/>
<dbReference type="CDD" id="cd01838">
    <property type="entry name" value="Isoamyl_acetate_hydrolase_like"/>
    <property type="match status" value="1"/>
</dbReference>
<reference evidence="2 3" key="1">
    <citation type="journal article" date="2004" name="Nature">
        <title>Genome evolution in yeasts.</title>
        <authorList>
            <consortium name="Genolevures"/>
            <person name="Dujon B."/>
            <person name="Sherman D."/>
            <person name="Fischer G."/>
            <person name="Durrens P."/>
            <person name="Casaregola S."/>
            <person name="Lafontaine I."/>
            <person name="de Montigny J."/>
            <person name="Marck C."/>
            <person name="Neuveglise C."/>
            <person name="Talla E."/>
            <person name="Goffard N."/>
            <person name="Frangeul L."/>
            <person name="Aigle M."/>
            <person name="Anthouard V."/>
            <person name="Babour A."/>
            <person name="Barbe V."/>
            <person name="Barnay S."/>
            <person name="Blanchin S."/>
            <person name="Beckerich J.M."/>
            <person name="Beyne E."/>
            <person name="Bleykasten C."/>
            <person name="Boisrame A."/>
            <person name="Boyer J."/>
            <person name="Cattolico L."/>
            <person name="Confanioleri F."/>
            <person name="de Daruvar A."/>
            <person name="Despons L."/>
            <person name="Fabre E."/>
            <person name="Fairhead C."/>
            <person name="Ferry-Dumazet H."/>
            <person name="Groppi A."/>
            <person name="Hantraye F."/>
            <person name="Hennequin C."/>
            <person name="Jauniaux N."/>
            <person name="Joyet P."/>
            <person name="Kachouri R."/>
            <person name="Kerrest A."/>
            <person name="Koszul R."/>
            <person name="Lemaire M."/>
            <person name="Lesur I."/>
            <person name="Ma L."/>
            <person name="Muller H."/>
            <person name="Nicaud J.M."/>
            <person name="Nikolski M."/>
            <person name="Oztas S."/>
            <person name="Ozier-Kalogeropoulos O."/>
            <person name="Pellenz S."/>
            <person name="Potier S."/>
            <person name="Richard G.F."/>
            <person name="Straub M.L."/>
            <person name="Suleau A."/>
            <person name="Swennene D."/>
            <person name="Tekaia F."/>
            <person name="Wesolowski-Louvel M."/>
            <person name="Westhof E."/>
            <person name="Wirth B."/>
            <person name="Zeniou-Meyer M."/>
            <person name="Zivanovic I."/>
            <person name="Bolotin-Fukuhara M."/>
            <person name="Thierry A."/>
            <person name="Bouchier C."/>
            <person name="Caudron B."/>
            <person name="Scarpelli C."/>
            <person name="Gaillardin C."/>
            <person name="Weissenbach J."/>
            <person name="Wincker P."/>
            <person name="Souciet J.L."/>
        </authorList>
    </citation>
    <scope>NUCLEOTIDE SEQUENCE [LARGE SCALE GENOMIC DNA]</scope>
    <source>
        <strain evidence="3">ATCC 8585 / CBS 2359 / DSM 70799 / NBRC 1267 / NRRL Y-1140 / WM37</strain>
    </source>
</reference>
<dbReference type="FunCoup" id="Q6CPS9">
    <property type="interactions" value="239"/>
</dbReference>
<feature type="domain" description="SGNH hydrolase-type esterase" evidence="1">
    <location>
        <begin position="10"/>
        <end position="199"/>
    </location>
</feature>
<evidence type="ECO:0000313" key="3">
    <source>
        <dbReference type="Proteomes" id="UP000000598"/>
    </source>
</evidence>
<sequence>MALTYQKFLLFGDSITEFSFNTRMNGDQTDQFSLGAALVNAYTRKLDIVQRGFSGYNSRWALKLLPKILEQEQDVAISTLFFGSNDSCQHEQQNVPLPEFKENTIKLIQMMKNKGIKVVVVGPALHDQDHWYSLKKPEVDKGYVRSNELYKQYSDAAEEAAREEDVAFVNLYEAFKDQGDTWPELLCDGLHFTGKGYEVMFNEVLKAVNKRYPEYSPENVEYKLPNWRLVESNGSTLDALI</sequence>
<proteinExistence type="predicted"/>
<dbReference type="InterPro" id="IPR036514">
    <property type="entry name" value="SGNH_hydro_sf"/>
</dbReference>
<dbReference type="Gene3D" id="3.40.50.1110">
    <property type="entry name" value="SGNH hydrolase"/>
    <property type="match status" value="1"/>
</dbReference>
<gene>
    <name evidence="2" type="ORF">KLLA0_E02509g</name>
</gene>
<dbReference type="KEGG" id="kla:KLLA0_E02509g"/>
<name>Q6CPS9_KLULA</name>
<accession>Q6CPS9</accession>
<dbReference type="InterPro" id="IPR013830">
    <property type="entry name" value="SGNH_hydro"/>
</dbReference>
<dbReference type="EMBL" id="CR382125">
    <property type="protein sequence ID" value="CAG99147.1"/>
    <property type="molecule type" value="Genomic_DNA"/>
</dbReference>
<dbReference type="InterPro" id="IPR045136">
    <property type="entry name" value="Iah1-like"/>
</dbReference>
<dbReference type="STRING" id="284590.Q6CPS9"/>
<dbReference type="PANTHER" id="PTHR14209">
    <property type="entry name" value="ISOAMYL ACETATE-HYDROLYZING ESTERASE 1"/>
    <property type="match status" value="1"/>
</dbReference>